<evidence type="ECO:0000256" key="1">
    <source>
        <dbReference type="ARBA" id="ARBA00022801"/>
    </source>
</evidence>
<evidence type="ECO:0000313" key="4">
    <source>
        <dbReference type="Proteomes" id="UP000244168"/>
    </source>
</evidence>
<evidence type="ECO:0000313" key="3">
    <source>
        <dbReference type="EMBL" id="PTQ99888.1"/>
    </source>
</evidence>
<evidence type="ECO:0000259" key="2">
    <source>
        <dbReference type="Pfam" id="PF00857"/>
    </source>
</evidence>
<dbReference type="InterPro" id="IPR050272">
    <property type="entry name" value="Isochorismatase-like_hydrls"/>
</dbReference>
<reference evidence="3 4" key="1">
    <citation type="submission" date="2018-04" db="EMBL/GenBank/DDBJ databases">
        <title>Genomic Encyclopedia of Archaeal and Bacterial Type Strains, Phase II (KMG-II): from individual species to whole genera.</title>
        <authorList>
            <person name="Goeker M."/>
        </authorList>
    </citation>
    <scope>NUCLEOTIDE SEQUENCE [LARGE SCALE GENOMIC DNA]</scope>
    <source>
        <strain evidence="3 4">DSM 26809</strain>
    </source>
</reference>
<dbReference type="InterPro" id="IPR000868">
    <property type="entry name" value="Isochorismatase-like_dom"/>
</dbReference>
<accession>A0A2T5JDP8</accession>
<dbReference type="PANTHER" id="PTHR43540">
    <property type="entry name" value="PEROXYUREIDOACRYLATE/UREIDOACRYLATE AMIDOHYDROLASE-RELATED"/>
    <property type="match status" value="1"/>
</dbReference>
<sequence>MITSLDPKTALVLVDLQKGIVGYPALAAAIGGVLGNANQLVAAFRAAGQPIVFINVDPGDARWPKTRKDSGPNNPGPIPAEMLQITEEAGIQAGDTVITKHSWGAFWQTELHSHLQQLGVTGIVLGGIATSIGVEGTARQAYELGYNLTFVTDVMTDMVPSAHEHSTKIIFPRMGEVGVTADVLAKLGV</sequence>
<dbReference type="AlphaFoldDB" id="A0A2T5JDP8"/>
<dbReference type="Proteomes" id="UP000244168">
    <property type="component" value="Unassembled WGS sequence"/>
</dbReference>
<name>A0A2T5JDP8_9SPHI</name>
<protein>
    <submittedName>
        <fullName evidence="3">Nicotinamidase-related amidase</fullName>
    </submittedName>
</protein>
<comment type="caution">
    <text evidence="3">The sequence shown here is derived from an EMBL/GenBank/DDBJ whole genome shotgun (WGS) entry which is preliminary data.</text>
</comment>
<gene>
    <name evidence="3" type="ORF">C8P68_102718</name>
</gene>
<dbReference type="Gene3D" id="3.40.50.850">
    <property type="entry name" value="Isochorismatase-like"/>
    <property type="match status" value="1"/>
</dbReference>
<dbReference type="CDD" id="cd00431">
    <property type="entry name" value="cysteine_hydrolases"/>
    <property type="match status" value="1"/>
</dbReference>
<dbReference type="Pfam" id="PF00857">
    <property type="entry name" value="Isochorismatase"/>
    <property type="match status" value="1"/>
</dbReference>
<keyword evidence="1" id="KW-0378">Hydrolase</keyword>
<feature type="domain" description="Isochorismatase-like" evidence="2">
    <location>
        <begin position="9"/>
        <end position="181"/>
    </location>
</feature>
<dbReference type="EMBL" id="QAOQ01000002">
    <property type="protein sequence ID" value="PTQ99888.1"/>
    <property type="molecule type" value="Genomic_DNA"/>
</dbReference>
<dbReference type="SUPFAM" id="SSF52499">
    <property type="entry name" value="Isochorismatase-like hydrolases"/>
    <property type="match status" value="1"/>
</dbReference>
<dbReference type="GO" id="GO:0016787">
    <property type="term" value="F:hydrolase activity"/>
    <property type="evidence" value="ECO:0007669"/>
    <property type="project" value="UniProtKB-KW"/>
</dbReference>
<organism evidence="3 4">
    <name type="scientific">Mucilaginibacter yixingensis</name>
    <dbReference type="NCBI Taxonomy" id="1295612"/>
    <lineage>
        <taxon>Bacteria</taxon>
        <taxon>Pseudomonadati</taxon>
        <taxon>Bacteroidota</taxon>
        <taxon>Sphingobacteriia</taxon>
        <taxon>Sphingobacteriales</taxon>
        <taxon>Sphingobacteriaceae</taxon>
        <taxon>Mucilaginibacter</taxon>
    </lineage>
</organism>
<dbReference type="PANTHER" id="PTHR43540:SF7">
    <property type="entry name" value="ISOCHORISMATASE FAMILY PROTEIN YECD"/>
    <property type="match status" value="1"/>
</dbReference>
<dbReference type="InterPro" id="IPR036380">
    <property type="entry name" value="Isochorismatase-like_sf"/>
</dbReference>
<dbReference type="OrthoDB" id="9796485at2"/>
<proteinExistence type="predicted"/>
<keyword evidence="4" id="KW-1185">Reference proteome</keyword>
<dbReference type="RefSeq" id="WP_107827796.1">
    <property type="nucleotide sequence ID" value="NZ_CP160205.1"/>
</dbReference>